<evidence type="ECO:0000256" key="3">
    <source>
        <dbReference type="SAM" id="MobiDB-lite"/>
    </source>
</evidence>
<dbReference type="InterPro" id="IPR041219">
    <property type="entry name" value="Phage_lysozyme2"/>
</dbReference>
<keyword evidence="6" id="KW-1185">Reference proteome</keyword>
<sequence length="446" mass="45349">MTGVSSVQQSQTSTSAGGGGDRGYFVKTGDTMSAIAREKGVSLSALIKANPQIVHPDLIRPGQHLNIPAGGSAGEAPGEYTIKPGDTLSAIAAQFGTTWQALAQANNISNPNLIFPNRTLTIPNGTGGTGGTGGVGGGGPVGGAAGSGSSDVAAIAEKYLGQNASSLKGNRNDNLPMNAGVPSNICCANFVSAVLTEAGKLPANLHTDSVAQLNTTLRARGWTPVPASEAKPGDVVIIQGGGVSHTEIVSGPGQMIGSNNVNADGTQRISHNNLSWALSHGAVILRAPGGSGGGETQGTQTGGVVPTGQGGQQARIDQAISYFQSQGWSRAQAIGIVANLDAESNMDAGIRQHGGGPGYGLAQWEGPRQRDFAAWAGHDIHGSSFAEQLRFVQYELTHSEAGAGRALRGATDARSAAEIVTRLYERPADTAGEAVRRGNHAAEMAR</sequence>
<dbReference type="AlphaFoldDB" id="A0A4S1WD83"/>
<reference evidence="5 6" key="1">
    <citation type="submission" date="2019-04" db="EMBL/GenBank/DDBJ databases">
        <title>Sphingomonas psychrotolerans sp. nov., isolated from soil in the Tianshan Mountains, Xinjiang, China.</title>
        <authorList>
            <person name="Luo Y."/>
            <person name="Sheng H."/>
        </authorList>
    </citation>
    <scope>NUCLEOTIDE SEQUENCE [LARGE SCALE GENOMIC DNA]</scope>
    <source>
        <strain evidence="5 6">KIS18-15</strain>
    </source>
</reference>
<feature type="region of interest" description="Disordered" evidence="3">
    <location>
        <begin position="1"/>
        <end position="23"/>
    </location>
</feature>
<proteinExistence type="predicted"/>
<evidence type="ECO:0000256" key="2">
    <source>
        <dbReference type="ARBA" id="ARBA00023316"/>
    </source>
</evidence>
<feature type="compositionally biased region" description="Low complexity" evidence="3">
    <location>
        <begin position="1"/>
        <end position="15"/>
    </location>
</feature>
<dbReference type="SUPFAM" id="SSF54106">
    <property type="entry name" value="LysM domain"/>
    <property type="match status" value="2"/>
</dbReference>
<dbReference type="InterPro" id="IPR036779">
    <property type="entry name" value="LysM_dom_sf"/>
</dbReference>
<dbReference type="GO" id="GO:0071555">
    <property type="term" value="P:cell wall organization"/>
    <property type="evidence" value="ECO:0007669"/>
    <property type="project" value="UniProtKB-KW"/>
</dbReference>
<evidence type="ECO:0000256" key="1">
    <source>
        <dbReference type="ARBA" id="ARBA00022729"/>
    </source>
</evidence>
<evidence type="ECO:0000313" key="5">
    <source>
        <dbReference type="EMBL" id="TGX40809.1"/>
    </source>
</evidence>
<feature type="domain" description="LysM" evidence="4">
    <location>
        <begin position="78"/>
        <end position="122"/>
    </location>
</feature>
<accession>A0A4S1WD83</accession>
<dbReference type="Gene3D" id="1.10.530.10">
    <property type="match status" value="1"/>
</dbReference>
<feature type="region of interest" description="Disordered" evidence="3">
    <location>
        <begin position="290"/>
        <end position="311"/>
    </location>
</feature>
<evidence type="ECO:0000313" key="6">
    <source>
        <dbReference type="Proteomes" id="UP000309848"/>
    </source>
</evidence>
<dbReference type="Gene3D" id="3.90.1720.10">
    <property type="entry name" value="endopeptidase domain like (from Nostoc punctiforme)"/>
    <property type="match status" value="1"/>
</dbReference>
<feature type="compositionally biased region" description="Low complexity" evidence="3">
    <location>
        <begin position="297"/>
        <end position="307"/>
    </location>
</feature>
<dbReference type="InterPro" id="IPR038765">
    <property type="entry name" value="Papain-like_cys_pep_sf"/>
</dbReference>
<dbReference type="PANTHER" id="PTHR33734">
    <property type="entry name" value="LYSM DOMAIN-CONTAINING GPI-ANCHORED PROTEIN 2"/>
    <property type="match status" value="1"/>
</dbReference>
<protein>
    <submittedName>
        <fullName evidence="5">LysM peptidoglycan-binding domain-containing protein</fullName>
    </submittedName>
</protein>
<name>A0A4S1WD83_9SPHN</name>
<comment type="caution">
    <text evidence="5">The sequence shown here is derived from an EMBL/GenBank/DDBJ whole genome shotgun (WGS) entry which is preliminary data.</text>
</comment>
<evidence type="ECO:0000259" key="4">
    <source>
        <dbReference type="PROSITE" id="PS51782"/>
    </source>
</evidence>
<dbReference type="Pfam" id="PF18013">
    <property type="entry name" value="Phage_lysozyme2"/>
    <property type="match status" value="1"/>
</dbReference>
<dbReference type="InterPro" id="IPR018392">
    <property type="entry name" value="LysM"/>
</dbReference>
<dbReference type="SUPFAM" id="SSF54001">
    <property type="entry name" value="Cysteine proteinases"/>
    <property type="match status" value="1"/>
</dbReference>
<dbReference type="Gene3D" id="3.10.350.10">
    <property type="entry name" value="LysM domain"/>
    <property type="match status" value="2"/>
</dbReference>
<feature type="domain" description="LysM" evidence="4">
    <location>
        <begin position="22"/>
        <end position="67"/>
    </location>
</feature>
<dbReference type="CDD" id="cd00118">
    <property type="entry name" value="LysM"/>
    <property type="match status" value="2"/>
</dbReference>
<dbReference type="SMART" id="SM00257">
    <property type="entry name" value="LysM"/>
    <property type="match status" value="2"/>
</dbReference>
<dbReference type="Proteomes" id="UP000309848">
    <property type="component" value="Unassembled WGS sequence"/>
</dbReference>
<organism evidence="5 6">
    <name type="scientific">Sphingomonas naasensis</name>
    <dbReference type="NCBI Taxonomy" id="1344951"/>
    <lineage>
        <taxon>Bacteria</taxon>
        <taxon>Pseudomonadati</taxon>
        <taxon>Pseudomonadota</taxon>
        <taxon>Alphaproteobacteria</taxon>
        <taxon>Sphingomonadales</taxon>
        <taxon>Sphingomonadaceae</taxon>
        <taxon>Sphingomonas</taxon>
    </lineage>
</organism>
<dbReference type="RefSeq" id="WP_135986417.1">
    <property type="nucleotide sequence ID" value="NZ_JAASQM010000005.1"/>
</dbReference>
<dbReference type="EMBL" id="SRXU01000006">
    <property type="protein sequence ID" value="TGX40809.1"/>
    <property type="molecule type" value="Genomic_DNA"/>
</dbReference>
<keyword evidence="2" id="KW-0961">Cell wall biogenesis/degradation</keyword>
<dbReference type="PANTHER" id="PTHR33734:SF22">
    <property type="entry name" value="MEMBRANE-BOUND LYTIC MUREIN TRANSGLYCOSYLASE D"/>
    <property type="match status" value="1"/>
</dbReference>
<dbReference type="OrthoDB" id="7537686at2"/>
<dbReference type="PROSITE" id="PS51782">
    <property type="entry name" value="LYSM"/>
    <property type="match status" value="2"/>
</dbReference>
<dbReference type="GO" id="GO:0008932">
    <property type="term" value="F:lytic endotransglycosylase activity"/>
    <property type="evidence" value="ECO:0007669"/>
    <property type="project" value="TreeGrafter"/>
</dbReference>
<keyword evidence="1" id="KW-0732">Signal</keyword>
<dbReference type="Pfam" id="PF01476">
    <property type="entry name" value="LysM"/>
    <property type="match status" value="2"/>
</dbReference>
<gene>
    <name evidence="5" type="ORF">E5A74_15115</name>
</gene>